<proteinExistence type="predicted"/>
<comment type="caution">
    <text evidence="2">The sequence shown here is derived from an EMBL/GenBank/DDBJ whole genome shotgun (WGS) entry which is preliminary data.</text>
</comment>
<dbReference type="AlphaFoldDB" id="A0A4R2LJH7"/>
<evidence type="ECO:0000313" key="3">
    <source>
        <dbReference type="Proteomes" id="UP000295765"/>
    </source>
</evidence>
<dbReference type="PANTHER" id="PTHR37461:SF1">
    <property type="entry name" value="ANTI-SIGMA-K FACTOR RSKA"/>
    <property type="match status" value="1"/>
</dbReference>
<reference evidence="2 3" key="1">
    <citation type="submission" date="2019-03" db="EMBL/GenBank/DDBJ databases">
        <title>Genomic Encyclopedia of Type Strains, Phase IV (KMG-IV): sequencing the most valuable type-strain genomes for metagenomic binning, comparative biology and taxonomic classification.</title>
        <authorList>
            <person name="Goeker M."/>
        </authorList>
    </citation>
    <scope>NUCLEOTIDE SEQUENCE [LARGE SCALE GENOMIC DNA]</scope>
    <source>
        <strain evidence="2 3">DSM 25287</strain>
    </source>
</reference>
<evidence type="ECO:0000256" key="1">
    <source>
        <dbReference type="SAM" id="Phobius"/>
    </source>
</evidence>
<gene>
    <name evidence="2" type="ORF">EV699_10274</name>
</gene>
<keyword evidence="1" id="KW-1133">Transmembrane helix</keyword>
<protein>
    <submittedName>
        <fullName evidence="2">Anti-sigma-K factor RskA</fullName>
    </submittedName>
</protein>
<dbReference type="Proteomes" id="UP000295765">
    <property type="component" value="Unassembled WGS sequence"/>
</dbReference>
<keyword evidence="1" id="KW-0472">Membrane</keyword>
<feature type="transmembrane region" description="Helical" evidence="1">
    <location>
        <begin position="94"/>
        <end position="116"/>
    </location>
</feature>
<name>A0A4R2LJH7_9GAMM</name>
<dbReference type="GO" id="GO:0016989">
    <property type="term" value="F:sigma factor antagonist activity"/>
    <property type="evidence" value="ECO:0007669"/>
    <property type="project" value="TreeGrafter"/>
</dbReference>
<accession>A0A4R2LJH7</accession>
<evidence type="ECO:0000313" key="2">
    <source>
        <dbReference type="EMBL" id="TCO83376.1"/>
    </source>
</evidence>
<organism evidence="2 3">
    <name type="scientific">Plasticicumulans lactativorans</name>
    <dbReference type="NCBI Taxonomy" id="1133106"/>
    <lineage>
        <taxon>Bacteria</taxon>
        <taxon>Pseudomonadati</taxon>
        <taxon>Pseudomonadota</taxon>
        <taxon>Gammaproteobacteria</taxon>
        <taxon>Candidatus Competibacteraceae</taxon>
        <taxon>Plasticicumulans</taxon>
    </lineage>
</organism>
<dbReference type="GO" id="GO:0006417">
    <property type="term" value="P:regulation of translation"/>
    <property type="evidence" value="ECO:0007669"/>
    <property type="project" value="TreeGrafter"/>
</dbReference>
<sequence>MNYRDPALCDLLAAQYALGTLNGGARRRFEGLLPGRPDLRRRVLDWQRRLPELLGAAPAQDPPPELWPRLAQRLWPTLAPAAAAPAPGWFERLAFWRGWALATSLLAGVFALALLLGQQTEIPGYVVMVSSMKDRTPMWVVSAAPEMDKLYVKSIQPMDMPETASCLLWIRPTGSERVYPLGKLPWRGDERMLKVARELRPMLKGELLVTVEPVRNGMPEQPSVAPQYAGSWLPIKI</sequence>
<dbReference type="EMBL" id="SLWY01000002">
    <property type="protein sequence ID" value="TCO83376.1"/>
    <property type="molecule type" value="Genomic_DNA"/>
</dbReference>
<dbReference type="RefSeq" id="WP_132538259.1">
    <property type="nucleotide sequence ID" value="NZ_SLWY01000002.1"/>
</dbReference>
<dbReference type="InterPro" id="IPR051474">
    <property type="entry name" value="Anti-sigma-K/W_factor"/>
</dbReference>
<keyword evidence="1" id="KW-0812">Transmembrane</keyword>
<keyword evidence="3" id="KW-1185">Reference proteome</keyword>
<dbReference type="PANTHER" id="PTHR37461">
    <property type="entry name" value="ANTI-SIGMA-K FACTOR RSKA"/>
    <property type="match status" value="1"/>
</dbReference>
<dbReference type="OrthoDB" id="5298046at2"/>